<feature type="domain" description="Ig-like" evidence="7">
    <location>
        <begin position="6913"/>
        <end position="7007"/>
    </location>
</feature>
<feature type="domain" description="Ig-like" evidence="7">
    <location>
        <begin position="2230"/>
        <end position="2338"/>
    </location>
</feature>
<feature type="domain" description="Ig-like" evidence="7">
    <location>
        <begin position="6786"/>
        <end position="6901"/>
    </location>
</feature>
<dbReference type="InterPro" id="IPR000719">
    <property type="entry name" value="Prot_kinase_dom"/>
</dbReference>
<feature type="domain" description="Ig-like" evidence="7">
    <location>
        <begin position="133"/>
        <end position="238"/>
    </location>
</feature>
<feature type="region of interest" description="Disordered" evidence="5">
    <location>
        <begin position="7374"/>
        <end position="7411"/>
    </location>
</feature>
<feature type="domain" description="Fibronectin type-III" evidence="8">
    <location>
        <begin position="3255"/>
        <end position="3368"/>
    </location>
</feature>
<protein>
    <submittedName>
        <fullName evidence="11">Immunoglobulin I-set domain protein</fullName>
    </submittedName>
</protein>
<feature type="domain" description="Fibronectin type-III" evidence="8">
    <location>
        <begin position="2715"/>
        <end position="2825"/>
    </location>
</feature>
<feature type="region of interest" description="Disordered" evidence="5">
    <location>
        <begin position="2566"/>
        <end position="2595"/>
    </location>
</feature>
<dbReference type="PANTHER" id="PTHR13817">
    <property type="entry name" value="TITIN"/>
    <property type="match status" value="1"/>
</dbReference>
<name>A0A158QI77_RODNA</name>
<dbReference type="CDD" id="cd00096">
    <property type="entry name" value="Ig"/>
    <property type="match status" value="6"/>
</dbReference>
<dbReference type="PANTHER" id="PTHR13817:SF151">
    <property type="entry name" value="TITIN"/>
    <property type="match status" value="1"/>
</dbReference>
<dbReference type="GO" id="GO:0005524">
    <property type="term" value="F:ATP binding"/>
    <property type="evidence" value="ECO:0007669"/>
    <property type="project" value="InterPro"/>
</dbReference>
<dbReference type="Gene3D" id="3.30.200.20">
    <property type="entry name" value="Phosphorylase Kinase, domain 1"/>
    <property type="match status" value="1"/>
</dbReference>
<feature type="compositionally biased region" description="Basic and acidic residues" evidence="5">
    <location>
        <begin position="7374"/>
        <end position="7385"/>
    </location>
</feature>
<dbReference type="InterPro" id="IPR050964">
    <property type="entry name" value="Striated_Muscle_Regulatory"/>
</dbReference>
<feature type="domain" description="Fibronectin type-III" evidence="8">
    <location>
        <begin position="4814"/>
        <end position="4915"/>
    </location>
</feature>
<dbReference type="CDD" id="cd00063">
    <property type="entry name" value="FN3"/>
    <property type="match status" value="27"/>
</dbReference>
<feature type="domain" description="Fibronectin type-III" evidence="8">
    <location>
        <begin position="869"/>
        <end position="976"/>
    </location>
</feature>
<feature type="domain" description="Fibronectin type-III" evidence="8">
    <location>
        <begin position="6163"/>
        <end position="6265"/>
    </location>
</feature>
<keyword evidence="3" id="KW-1015">Disulfide bond</keyword>
<dbReference type="SMART" id="SM00409">
    <property type="entry name" value="IG"/>
    <property type="match status" value="17"/>
</dbReference>
<dbReference type="InterPro" id="IPR036116">
    <property type="entry name" value="FN3_sf"/>
</dbReference>
<feature type="domain" description="Fibronectin type-III" evidence="8">
    <location>
        <begin position="5218"/>
        <end position="5317"/>
    </location>
</feature>
<gene>
    <name evidence="9" type="ORF">HNAJ_LOCUS8898</name>
</gene>
<feature type="domain" description="Ig-like" evidence="7">
    <location>
        <begin position="7258"/>
        <end position="7351"/>
    </location>
</feature>
<feature type="region of interest" description="Disordered" evidence="5">
    <location>
        <begin position="858"/>
        <end position="883"/>
    </location>
</feature>
<feature type="domain" description="Fibronectin type-III" evidence="8">
    <location>
        <begin position="3370"/>
        <end position="3475"/>
    </location>
</feature>
<evidence type="ECO:0000259" key="8">
    <source>
        <dbReference type="PROSITE" id="PS50853"/>
    </source>
</evidence>
<dbReference type="Pfam" id="PF00069">
    <property type="entry name" value="Pkinase"/>
    <property type="match status" value="1"/>
</dbReference>
<dbReference type="EMBL" id="UZAE01012422">
    <property type="protein sequence ID" value="VDO05081.1"/>
    <property type="molecule type" value="Genomic_DNA"/>
</dbReference>
<evidence type="ECO:0000256" key="5">
    <source>
        <dbReference type="SAM" id="MobiDB-lite"/>
    </source>
</evidence>
<evidence type="ECO:0000256" key="1">
    <source>
        <dbReference type="ARBA" id="ARBA00006692"/>
    </source>
</evidence>
<feature type="domain" description="Ig-like" evidence="7">
    <location>
        <begin position="7134"/>
        <end position="7215"/>
    </location>
</feature>
<dbReference type="SMART" id="SM00060">
    <property type="entry name" value="FN3"/>
    <property type="match status" value="30"/>
</dbReference>
<dbReference type="WBParaSite" id="HNAJ_0000890201-mRNA-1">
    <property type="protein sequence ID" value="HNAJ_0000890201-mRNA-1"/>
    <property type="gene ID" value="HNAJ_0000890201"/>
</dbReference>
<feature type="domain" description="Ig-like" evidence="7">
    <location>
        <begin position="1304"/>
        <end position="1406"/>
    </location>
</feature>
<proteinExistence type="inferred from homology"/>
<evidence type="ECO:0000256" key="2">
    <source>
        <dbReference type="ARBA" id="ARBA00022737"/>
    </source>
</evidence>
<dbReference type="FunFam" id="2.60.40.10:FF:000031">
    <property type="entry name" value="Myosin-binding protein C, slow type"/>
    <property type="match status" value="1"/>
</dbReference>
<feature type="region of interest" description="Disordered" evidence="5">
    <location>
        <begin position="7235"/>
        <end position="7265"/>
    </location>
</feature>
<dbReference type="InterPro" id="IPR007110">
    <property type="entry name" value="Ig-like_dom"/>
</dbReference>
<dbReference type="InterPro" id="IPR011009">
    <property type="entry name" value="Kinase-like_dom_sf"/>
</dbReference>
<feature type="region of interest" description="Disordered" evidence="5">
    <location>
        <begin position="565"/>
        <end position="598"/>
    </location>
</feature>
<dbReference type="SUPFAM" id="SSF56112">
    <property type="entry name" value="Protein kinase-like (PK-like)"/>
    <property type="match status" value="1"/>
</dbReference>
<feature type="domain" description="Ig-like" evidence="7">
    <location>
        <begin position="1616"/>
        <end position="1715"/>
    </location>
</feature>
<feature type="domain" description="Fibronectin type-III" evidence="8">
    <location>
        <begin position="767"/>
        <end position="863"/>
    </location>
</feature>
<dbReference type="InterPro" id="IPR003961">
    <property type="entry name" value="FN3_dom"/>
</dbReference>
<dbReference type="PROSITE" id="PS50835">
    <property type="entry name" value="IG_LIKE"/>
    <property type="match status" value="15"/>
</dbReference>
<keyword evidence="10" id="KW-1185">Reference proteome</keyword>
<feature type="region of interest" description="Disordered" evidence="5">
    <location>
        <begin position="418"/>
        <end position="437"/>
    </location>
</feature>
<feature type="domain" description="Fibronectin type-III" evidence="8">
    <location>
        <begin position="2459"/>
        <end position="2561"/>
    </location>
</feature>
<feature type="region of interest" description="Disordered" evidence="5">
    <location>
        <begin position="2452"/>
        <end position="2473"/>
    </location>
</feature>
<feature type="domain" description="Fibronectin type-III" evidence="8">
    <location>
        <begin position="2031"/>
        <end position="2124"/>
    </location>
</feature>
<dbReference type="Pfam" id="PF00041">
    <property type="entry name" value="fn3"/>
    <property type="match status" value="17"/>
</dbReference>
<dbReference type="Pfam" id="PF07679">
    <property type="entry name" value="I-set"/>
    <property type="match status" value="12"/>
</dbReference>
<feature type="domain" description="Fibronectin type-III" evidence="8">
    <location>
        <begin position="3031"/>
        <end position="3134"/>
    </location>
</feature>
<dbReference type="InterPro" id="IPR013098">
    <property type="entry name" value="Ig_I-set"/>
</dbReference>
<accession>A0A158QI77</accession>
<feature type="domain" description="Fibronectin type-III" evidence="8">
    <location>
        <begin position="3585"/>
        <end position="3690"/>
    </location>
</feature>
<dbReference type="PROSITE" id="PS50011">
    <property type="entry name" value="PROTEIN_KINASE_DOM"/>
    <property type="match status" value="1"/>
</dbReference>
<dbReference type="SUPFAM" id="SSF48726">
    <property type="entry name" value="Immunoglobulin"/>
    <property type="match status" value="18"/>
</dbReference>
<dbReference type="SUPFAM" id="SSF49265">
    <property type="entry name" value="Fibronectin type III"/>
    <property type="match status" value="20"/>
</dbReference>
<evidence type="ECO:0000259" key="6">
    <source>
        <dbReference type="PROSITE" id="PS50011"/>
    </source>
</evidence>
<feature type="domain" description="Ig-like" evidence="7">
    <location>
        <begin position="1060"/>
        <end position="1152"/>
    </location>
</feature>
<comment type="similarity">
    <text evidence="1">Belongs to the protein kinase superfamily. CAMK Ser/Thr protein kinase family.</text>
</comment>
<dbReference type="SMART" id="SM00220">
    <property type="entry name" value="S_TKc"/>
    <property type="match status" value="1"/>
</dbReference>
<feature type="region of interest" description="Disordered" evidence="5">
    <location>
        <begin position="1292"/>
        <end position="1317"/>
    </location>
</feature>
<dbReference type="FunFam" id="2.60.40.10:FF:000032">
    <property type="entry name" value="palladin isoform X1"/>
    <property type="match status" value="3"/>
</dbReference>
<feature type="domain" description="Fibronectin type-III" evidence="8">
    <location>
        <begin position="2347"/>
        <end position="2453"/>
    </location>
</feature>
<reference evidence="11" key="1">
    <citation type="submission" date="2016-04" db="UniProtKB">
        <authorList>
            <consortium name="WormBaseParasite"/>
        </authorList>
    </citation>
    <scope>IDENTIFICATION</scope>
</reference>
<dbReference type="Gene3D" id="1.10.510.10">
    <property type="entry name" value="Transferase(Phosphotransferase) domain 1"/>
    <property type="match status" value="1"/>
</dbReference>
<dbReference type="PRINTS" id="PR00014">
    <property type="entry name" value="FNTYPEIII"/>
</dbReference>
<dbReference type="InterPro" id="IPR003598">
    <property type="entry name" value="Ig_sub2"/>
</dbReference>
<feature type="domain" description="Ig-like" evidence="7">
    <location>
        <begin position="7033"/>
        <end position="7124"/>
    </location>
</feature>
<feature type="domain" description="Fibronectin type-III" evidence="8">
    <location>
        <begin position="2931"/>
        <end position="3029"/>
    </location>
</feature>
<dbReference type="PROSITE" id="PS50853">
    <property type="entry name" value="FN3"/>
    <property type="match status" value="27"/>
</dbReference>
<feature type="domain" description="Fibronectin type-III" evidence="8">
    <location>
        <begin position="5326"/>
        <end position="5428"/>
    </location>
</feature>
<evidence type="ECO:0000313" key="9">
    <source>
        <dbReference type="EMBL" id="VDO05081.1"/>
    </source>
</evidence>
<dbReference type="Proteomes" id="UP000278807">
    <property type="component" value="Unassembled WGS sequence"/>
</dbReference>
<feature type="domain" description="Fibronectin type-III" evidence="8">
    <location>
        <begin position="3146"/>
        <end position="3251"/>
    </location>
</feature>
<feature type="domain" description="Ig-like" evidence="7">
    <location>
        <begin position="2131"/>
        <end position="2218"/>
    </location>
</feature>
<feature type="region of interest" description="Disordered" evidence="5">
    <location>
        <begin position="614"/>
        <end position="647"/>
    </location>
</feature>
<feature type="domain" description="Ig-like" evidence="7">
    <location>
        <begin position="5928"/>
        <end position="6039"/>
    </location>
</feature>
<evidence type="ECO:0000259" key="7">
    <source>
        <dbReference type="PROSITE" id="PS50835"/>
    </source>
</evidence>
<feature type="domain" description="Fibronectin type-III" evidence="8">
    <location>
        <begin position="5453"/>
        <end position="5554"/>
    </location>
</feature>
<dbReference type="InterPro" id="IPR003599">
    <property type="entry name" value="Ig_sub"/>
</dbReference>
<dbReference type="GO" id="GO:0004672">
    <property type="term" value="F:protein kinase activity"/>
    <property type="evidence" value="ECO:0007669"/>
    <property type="project" value="InterPro"/>
</dbReference>
<keyword evidence="2" id="KW-0677">Repeat</keyword>
<feature type="domain" description="Fibronectin type-III" evidence="8">
    <location>
        <begin position="1517"/>
        <end position="1622"/>
    </location>
</feature>
<evidence type="ECO:0000313" key="10">
    <source>
        <dbReference type="Proteomes" id="UP000278807"/>
    </source>
</evidence>
<feature type="domain" description="Fibronectin type-III" evidence="8">
    <location>
        <begin position="5701"/>
        <end position="5808"/>
    </location>
</feature>
<dbReference type="OrthoDB" id="504170at2759"/>
<dbReference type="InterPro" id="IPR013783">
    <property type="entry name" value="Ig-like_fold"/>
</dbReference>
<keyword evidence="4" id="KW-0393">Immunoglobulin domain</keyword>
<dbReference type="InterPro" id="IPR036179">
    <property type="entry name" value="Ig-like_dom_sf"/>
</dbReference>
<feature type="domain" description="Ig-like" evidence="7">
    <location>
        <begin position="438"/>
        <end position="532"/>
    </location>
</feature>
<evidence type="ECO:0000313" key="11">
    <source>
        <dbReference type="WBParaSite" id="HNAJ_0000890201-mRNA-1"/>
    </source>
</evidence>
<feature type="domain" description="Protein kinase" evidence="6">
    <location>
        <begin position="6294"/>
        <end position="6576"/>
    </location>
</feature>
<evidence type="ECO:0000256" key="4">
    <source>
        <dbReference type="ARBA" id="ARBA00023319"/>
    </source>
</evidence>
<feature type="domain" description="Fibronectin type-III" evidence="8">
    <location>
        <begin position="1923"/>
        <end position="2025"/>
    </location>
</feature>
<dbReference type="STRING" id="102285.A0A158QI77"/>
<dbReference type="SMART" id="SM00408">
    <property type="entry name" value="IGc2"/>
    <property type="match status" value="12"/>
</dbReference>
<sequence length="7411" mass="825827">MVPNVGEDLVLIAAAESFPKPEVSWVIHNPGTALRSEITHLFDDSSPYVTKSCLTIHQVCFADSNVVIQAFGSSDFESINCSCERKIPDTEPLHSPVVSFVAKDIGEKHEEIPVVEEEKPKESVQEQPVLETPKVQVAELKFTKPLQPALTANEEHVVELECEIQADLKPVTVKWTHDGKELQRSDRLEEVFVEEQGLAKLVIKDFTPEDAGKYTCEVSGTVIEPETGDALPRARTISTTTVVEVAEAIPEVEEEKPKESVQEQPVLESSKLQEANFYFSKPLTCFATPVEQDFLGLECEIQCDTEPISVKWSHNGRELVDSDKYEIVFVESTGTARLIVKDIKPEDVGEYKCVVVGNVIEADSGKMEKRTIFTKTEITGNFRFTYHSLDFFRLFIVFQPYIDEILIVDVTQDVEIEVEEEESEKEETPSPTSDACSPIFETELSPIRVTEGEEIYLSAVLKGKPQPQEVVWKHNGDILQPGQTDAVLFYEPAQGLCELTISEAFVEDAGTYEVQASNVFGVASSQTEVLVNVLEESKHPEVMKSPLKEAAIVEEEVQPEEIPVPLDEATTEVSPAVTETEKLDTSKPKVAAKPTQEELVEKDKSYEFKIGAKGKAGEKKKKTPEESSEEESEGVVESSGGEGVDNPVWEVGEKMVATEDVTEMGDVNAEEDVVHCTQDDNSPPLGRRGCTDTASVGEVGGHDSTEVWWLERGGGAIHSESEAEHKVVVEADSGGCERDVATLQAGDCDGRTHVVAIESSEARGCWRLQGGDRERVGQRERVVVHWEEPEFAGVEPDGAPLEYVVEMREATQRANKPVTKTTELSTPVEALTVNKSYIFAIAAKNSVGQSDFVETKPVSTKLQYGPPPTPTNVKATVNPEKAPGKDQFVDLTWELPGDESATPADVTTEFTVEMKPKDSTRWVEVAKDLTEPHVTLPTDNMKEFTDYEFRVTAKNKAGASKPSEPSNAIQLVSPQACVHTSQSMSADHPDLRGVEVGSRGWALECCEVESVESVEGVEGLEVVEGVEADRVFFLFFPCIPHVASFGVVIGVPLEFVRELPKIVVSEAPSAEKPVVLECELSRKPREPAKWLHNGKPFGVKPRQQGVTVEEEKQATIHRITFTQLTDEELLGEYTLQVENIASTGGVEMKDVGVGWFNLFICTVCGTLSSVVIMPWRALLIAGVALVGGLLSSSKSAWFRIDLPHWGEGGEGVDNPVWEVGEKMVATEDVTEMGDVNAEEDVVHCTQDDNSPPLVNWLVGWLVGALTVNKSYIFAIAAKNSVGQSDFVETKPVSTKLQYGPPPTPTNVKATVNPEKAPGKDQFFEDTITLKAGSSTVIEIPYMASPKPKVKWTWKSPVKDSQEITPRFTPDTEVLGLTSLPISRAKREDSGDYTVRISNELGDVTVTIHVFVLDKPSPPQNFEPIDNTGDTVSLKWEEPEFIGVEIGTVLEYIVEMRETSMRSTKLATKTTELKTTVEGLQVDKSYVFSVAAKNSVGQSDFVETKPISTKLAFGAPATPKNVRALVTPEKGLPADQIIELSWDQPITGSVTPDSKPEYLIEMKQEGTDNWVAIPNTVPIKDTTFVVPLEMMAEGKNYQFRVAAKNKAGTSPFSEPSPRIQKPVDVVFTRELVDINLTELPKDALFECEVSRPGMTLQWAKDGVEIKPDYRNIYEIVGEGPSANMVHQLIVLNVGPGDQGVYTAQLINGLTSTSQLSINSPPTINYEGKKLITMAAGKSAIVEVPYSGAPAPKVNWSFNGGGLPLGMDVNKPMASAQTVYGLTSLQLRRVDHTAEGHYFVQISNELGKAELEIEVKVLDVPQPVEDLKAEMVKGEPKTAKVTWKPPSKDGGMPISCYVLEKREGTKKTWTPVGKPSIDTSRDIPDLKPGQTYFFRVLAQNDNGWSEPAETQTPLRVEAASKPPSTPDAPKVDDVTSTSCKITIEPPSSDGGSPITYYHLEKRSNQRGNWVRATKDKLPSSDSSRSCTVSITDLIPDNAYEFRVAAENADALTSEFSLPCPRILTNPPFTVPNRPSKPEVVIATESSATINWNPPYDDGGDNIKRYVVQYKTTDGTHWATCEEEPIDCQMTIVKLKPDSEYEFRVAAINSAGTGEFSLPSEPYTPQQAVESAKPIVSLPLENITVLVNTPIELECSFKLGEPKATVSWLKDDKPARKFTTNSPTDRNASLKTNKAQLEDAGIYTCKAENAAGIATTTCRVTVTQKPVVKLEHPRGASEKVTGRISDGKLTGCAQGKLVVEAVCEAVPGCEELVWLHDGQPLVETPRRSIERSLGDVHPKERPTSPVRTRERLTINALEQSDTGVYRVEAKNSAGRADAAVTLVVTDRPQPPASINVTKTREPDSCFIQWQRPVSDGGSKLTQYVVESVVVAPDKAESVPSSELSWTVIGKTTPSELEFKARNLKLDVLYAFRVSAENEVGRSEPIEIDTPIMLKSESQTPGEPLNVSATREGPREATVKWEPPSKLDKRDLIGYVVEAREALDIKSSPPNRWTRVGPSAIREGTKLHLTDINPNMDIQFRVITRTNTGMSEPSEPTDWLPKPQTELIKEKVSPTRADEVDGGSKDGVDGTPTEDRRPKDIVEQLLEFKEAIKPKPPTTKEPPEIKITTDKLFKSREGTNLRVPLLVKSPVQATVELEMESGRPLSGEASLRSVVEQYGDSYYVNLKNLALSDTGHYRVKATNVAGSSYASFELIVTAPPQTPKGPIEVKEIKPAKGLYDGSTVEVAWKPPVLQEGEIPETAVTGYIVERKDGRRKDFGRPTKVKGRDNCTAIFEDLQPGVEYAFKVSAVNGAGVSEPLYSGPITVKSPFDVPGICEGPLECTDKSNTSLVLNWKPPENDGGLPIKKYHLERNEVGSPDGWQPLATVMAPTTSYPVSDLRESIAYRFRVRAVNDQGNGEWLSTETSVSLNRRVGPPSEPEKPLRVAPVDDTTAKLSWRPPFDDGGSPILEYIVESTHGSTGQWEELAITRDTELKATGLIPDETYAFRVSARNEASKTGQPLYSVPYTPSAPPTAPGKPSLPFVAHPLEAGQVVLDWGPSPVGGVSGYGPPSEYRVERWESVKDRWVYVARKPANEGTTVLVSGLKPGESYKFRVFAENAAGTSEPLEMDKPVLAVSPYSPPSAPGGPMHISEVQKGESATDGSARLSWKEPIDDGGLPLTSYIVQMRYANTTAWHKVAHLQEPSAGDDVDVILPTSTPVTSLKRSTGYYFRVAATNRAGTGPFLESELFEMPEDESCRPKAEWIRVVGKGADSVTVEWLIPHDCRKDHGPKVPHHLALDGFRVYVKDAGIPNAEWKPVTDLDHYMNRLVVGGLSPDKSYYFGVAALNQMGPGEIVSTAEPVSPEAVTTVPGQPVGPLVVSDVTQDSCILNWKAPYSDGGTPITGYTIFKREMFRRSKQEVGSVPVAPGSSQRAFEFKVPYLMEGTSYEFQVVAENKNGFSEPLVTTADVHPRKMTEPPGAPRGPLYVRDHDIGQVELAWTPPVNTGGLPIKGYKLEMREGRSFTWRTYPNDESIVADRPSELANPTTIVSGIKPNKEYFFRVSAINTDGVGQPLTATDSYVKRVRLEPPKRVAAKLAPSTEAGPSKIEVTWISPDIPNLNGFSVEMMDNDDIRHEWIPMDFIPKMPNERGGTAYTYRTTAPRPKSVYKFRVNAVYPEGKSDWVQSDFVLASEPTKETRLPPPITEAKFVPSAATPGGRIPATLRWESPDSGDVESIRGYAVESWDIKRKTWRPVAHVPKEAPRELTFELPPSRPTPLMRITTMGDTTKSVPFEVPLERAKRIERTGEIPSDWKPLPSMTGPIIPEYEPDEELALARTGAATPMVSEFILQRRQAALDMIRRTTATPKSAGIEREPLERFFAETPLMEPLDLRPAATTPYPLERLLVTNLGKTTATVEWPEIGDQSGFTIERWRPTSGRWTRLAEVPPTETRYIVPLSDIPQTPRPGEEAPNNLWVRVVPRDAQGRPSAPAFQLEEPISLPGGEFVPSSVWGVDMTPVGGALTPGRPIDVSWRPPSFTGGLPLTHYKLVLINADTDEQKVFTVGPKTTTHRLEGLNPQHEYRISITAVNRMGESLPVTSTLPKPPSLEDQLRRPPAPTGIEFLPVMGSSRESKSGVLSWRPGSRAGAYPTESYVIEKWDSRSKQWVPFKKVGKDVTEITIPHLLDDVVYTFRVRAQNEAGLSEPGVAKEYFSPGKPPEELLFPSEKAPPAPPRGPLVYQPLTSQQRLDLATEQAIKMMEFHWEEPLISDRFTTPRSYVLEARRVGQQTWSMVGRRPIPEGSRLKVSFGIMPLPTTPLPDIDLSLPLRQLRPLTVPKLPWLPGEPKDYEYRLLSENEYGVSEPIYMRPPTYTPVVRPYSPNKPTVSEMVTYAPLEPPRGPISVSIVKPRPLSRRSLLTPDLQFEPRTAPDVQISWRPPLATQNLRGYEISYREPFRSTWTNLGTVDATDTSFRIPRTMLRELPETLHLGIFAVGDSHTRTRPYLSSRLEDTILLPKPKEEDFLSRRELTTPITPAYVSARVVDGPFSRTALGVSPSDEIEISWSFPETKRMPARPEGYIVFYRELGSQQWQEIDRFPGGRPKDTVALRELPRDTTMFLGVAPLLSGHIGPIVSTPDTVRLPGREPMDRLKPLFERKPLEIKPISAGGIEVTWTSPSKIDELLALSPGTAPKYELQVRRPGDSLWRSINRTAPLDISSRPSLGERQVVFNLHDLHPGDKLELRLLAYSDLGKKPIQVTPDQTYKFISPYDIPAAPRGPLVAERKAMLPSRLPALSPLRKPAGDFDELLYRLSTFPDVPLTPKPSEGRETPVDTLRLSWRPPEDTGGLPITHYLIEQRPYDHHGQPASWLPVMTVPADQTSAQLLPDLRRYDTEPSFYRVRAVNAMGPGLPLETFEPVTMPTRGRVPLAEKEPIQRLPEAPMGPLRANILPDSMVSLRWEAPKRYTPRHMEINSTPIYPQKYIIEATLADDSTAPWIEVGNVPGSTTTAMVRMPDVSLFRPGSATETPVPRPLLYRVRAENKYGYSAPLTARVRPDYKISALPSKLLQLPDVPVQARILESREDYEIGVPPSLELKWAPFVPPTATPGSISDRYLPVDYSYNVEYRPVGDLGWRHLATLPLGHERYTFYPPAPTFGDLEHPKSEAYQFRVGVRGPGVMGDYRDSNIVSWNYRVRTPYSLPLTSLKPISVSRAPIDVQFVRARIDTPREPYVKPTGSIALRWNLPTFKGASPPEGYVVERWLPDINTWRTVSHKLEDRGHGVYEATLHALPVDEPHFIRVSTLDGMRPSEPATLPYPIWIPTPQVAAKPVAPEPPRHLEVTPILRDRPGFLLAWTPPDIPFIRRATDIPIMHTGYVVEYRLKGGDWKLLADLPSWQTSLETTKFEPGKSYDFRIMSKGPSEPSSSTPTTYRRTLPYTEIAHTIRSQPLVSGPHILPKETMPPPSLSGLLDVSPAREGVQLSWEPPPKPPSGYVIELSCLDDRRHLWREISRIPSLDRGVPISSFLIRHLDADKSYRFRVIPYRDDVYGQPVESLRPFRLQSADEYGFYTSQRPIAVPPPREPVTIEELPSGQFRLGWRPPALDFKTPLPGPISYVVEQRIPGRRQWIEIGRTPNLSYTLDVDTTSQFRIKTLVSEPSSILRGTEYLIESDDGPQSDWIRFEDQIIEPTRTEILERTVRSTLPTPAEVPIPKRLYTSHIGPSSVLLEWEYPKLPDHPTGYLYIEQRLIPDSMKEIVQPLWEPIARIPISRHKTSYEVTDLLPGRSYLFRLIDKYGGIGSSLIQREVTLLKPIRTPGGELRGSSLPKGMEYLMMPRSFSTTFISSPLGGLRFTWLPPESLESYTGKIRYRIEGRSMYDKTDAWRLVEKDIKGTEYTLVSTDLEKFLGHQRSLEDSRRGSSTDWHFRIIATADGVDSHPKLLSTPVSITTEQERKPLRFVKLNANRDLKCVLGQTLVINIEVEGSPQPTVSWYLNGIVIYPQIDSNYMMISKAPGVYELRINSIDYIHDGAITCKIQNLYEEIEESWKIHIDAPVRFSRTVFLTGQSDHRVISGGNWNVRLPLDVPYHVTDRSRWVHRAWIECIWKPKRTSTDFTLPAERRANVKISDCGRWLTLDISDVRLQDEGLYRIWIENEAGRDYFDLRLYVDDKPRAKLAPPSIYPHGPGRFLLIWQPPSSDDAITSTGYRIEYISDKEVEIEENWRLLGTTTINQNEVVIGSQLKPGERYRFRVRLQNMLGLGPSSEPSRFISVDTSEEEFEKPTVSRRLSSQELPIRFSSRKFEEKYEVIEELAKSKHAFLYRIKDRETGAYRIAKIVDLGDLSHIPTSRSYTSLTDFRASVYTPTTRIRREAEEDRRLRAERELKLLASTHHQNLAELRDVFVDAQRLIWVIDDMLPETLWDQIRNRITITESRAAVIMQQILSLLESMHSRNIAFLGGVDASDIFFADKMRRKIVLGGVPQYYKLTEDKPVRLTFRSTIYFPPELYSSKTRTSSANQNAEISRATDVWSVGVLLYQMLTGDTEHRPSIEALEKLNLSPEVLDFARKILNPDPTLRPSVTEALRHPWISTERKTVNEIVSQSVQRLQDATNNAYKYLLRKIDWNEKMESGETEFVDEMEHEIRKRRRIIEYRKRRRMSWDEYDDQRDYHDDSISMNVFLRGRGRAPKITVPMVNSEAHEGGEATLKCVLTPPHVGDLLDLNDVSVEWSVNGKVIDFEHSTRRMSDKYSAIFDRITGEAKLTVRNLSVFDAGTYVATFRGRFGIISESANLKIHRGAVPHLTPKERTAAMMGEIGAKIIRPIVDHTVVAGETLKFRIRVGGIPKPKCTWKRNGVPLDTDPNCRIQEELVSSALGYTNEVTYTMEIRHTKPSDAGTYTVSVFNKNGSDTCSAVVNVLPERKTGSSMPKFVTGLSNASAFVDDIITLEAEVEGIPDPQIRWFKDGRMLVVGGRFSTVVTETNSMNRLTCRLTITNCQYEDSGAYVCAATSLSGTAISESTVIVRGGSITSIPRRNFEGRMSVARSRPPEFTQRLKSRVVSLGDSVRLSASIMATPPANIVWEKDDIPINTDSTLSPYQIKNLNGNVELRIEKCTTSELGKYTVIAYNSAGEARSSCHLEKARDDAFRVPIFTRQLVDRYLISGQKAIFEVIAEGFPSPEFKWEKDGLDIRPESHPCYIFSTSATTGRATLTIPTVEKRDAGLYSCVAHNSVGRDRCACLIYVDGSGVQERKTNSSVNESTLDRNKLPPHPPKPHTTEPSGKIEVVTDLPKVIEIFEGEELRLFCVVKSDIHLIPTWTKAGRTLAFDGRRRITRNLSGEMCLTIDQAMSTDAGRYTLTITPSDATLAETMEPIVLNARVDINPKIRSRIRTSEQRESEHSVRSTRSWSRREGSYTYSRTSRERSYLR</sequence>
<evidence type="ECO:0000256" key="3">
    <source>
        <dbReference type="ARBA" id="ARBA00023157"/>
    </source>
</evidence>
<feature type="domain" description="Fibronectin type-III" evidence="8">
    <location>
        <begin position="1417"/>
        <end position="1511"/>
    </location>
</feature>
<feature type="domain" description="Fibronectin type-III" evidence="8">
    <location>
        <begin position="2832"/>
        <end position="2928"/>
    </location>
</feature>
<feature type="domain" description="Fibronectin type-III" evidence="8">
    <location>
        <begin position="4112"/>
        <end position="4213"/>
    </location>
</feature>
<feature type="domain" description="Fibronectin type-III" evidence="8">
    <location>
        <begin position="3477"/>
        <end position="3581"/>
    </location>
</feature>
<feature type="domain" description="Ig-like" evidence="7">
    <location>
        <begin position="250"/>
        <end position="373"/>
    </location>
</feature>
<feature type="domain" description="Ig-like" evidence="7">
    <location>
        <begin position="6674"/>
        <end position="6779"/>
    </location>
</feature>
<reference evidence="9 10" key="2">
    <citation type="submission" date="2018-11" db="EMBL/GenBank/DDBJ databases">
        <authorList>
            <consortium name="Pathogen Informatics"/>
        </authorList>
    </citation>
    <scope>NUCLEOTIDE SEQUENCE [LARGE SCALE GENOMIC DNA]</scope>
</reference>
<organism evidence="11">
    <name type="scientific">Rodentolepis nana</name>
    <name type="common">Dwarf tapeworm</name>
    <name type="synonym">Hymenolepis nana</name>
    <dbReference type="NCBI Taxonomy" id="102285"/>
    <lineage>
        <taxon>Eukaryota</taxon>
        <taxon>Metazoa</taxon>
        <taxon>Spiralia</taxon>
        <taxon>Lophotrochozoa</taxon>
        <taxon>Platyhelminthes</taxon>
        <taxon>Cestoda</taxon>
        <taxon>Eucestoda</taxon>
        <taxon>Cyclophyllidea</taxon>
        <taxon>Hymenolepididae</taxon>
        <taxon>Rodentolepis</taxon>
    </lineage>
</organism>
<feature type="domain" description="Fibronectin type-III" evidence="8">
    <location>
        <begin position="4002"/>
        <end position="4105"/>
    </location>
</feature>
<feature type="domain" description="Fibronectin type-III" evidence="8">
    <location>
        <begin position="1821"/>
        <end position="1917"/>
    </location>
</feature>
<feature type="region of interest" description="Disordered" evidence="5">
    <location>
        <begin position="2919"/>
        <end position="2940"/>
    </location>
</feature>
<dbReference type="Gene3D" id="2.60.40.10">
    <property type="entry name" value="Immunoglobulins"/>
    <property type="match status" value="43"/>
</dbReference>
<feature type="domain" description="Fibronectin type-III" evidence="8">
    <location>
        <begin position="4539"/>
        <end position="4638"/>
    </location>
</feature>